<organism evidence="1 2">
    <name type="scientific">Thysanoplusia orichalcea nucleopolyhedrovirus</name>
    <dbReference type="NCBI Taxonomy" id="101850"/>
    <lineage>
        <taxon>Viruses</taxon>
        <taxon>Viruses incertae sedis</taxon>
        <taxon>Naldaviricetes</taxon>
        <taxon>Lefavirales</taxon>
        <taxon>Baculoviridae</taxon>
        <taxon>Alphabaculovirus</taxon>
        <taxon>Alphabaculovirus thorichlaceae</taxon>
    </lineage>
</organism>
<dbReference type="KEGG" id="vg:14340183"/>
<reference evidence="1 2" key="1">
    <citation type="journal article" date="2012" name="J. Virol.">
        <title>Genome of Thysanoplusia orichalcea multiple nucleopolyhedrovirus lacks the superoxide dismutase gene.</title>
        <authorList>
            <person name="Wang Y.S."/>
            <person name="Huang G.H."/>
            <person name="Cheng X.H."/>
            <person name="Wang X."/>
            <person name="Garretson T.A."/>
            <person name="Dai L.Y."/>
            <person name="Zhang C.X."/>
            <person name="Cheng X.W."/>
        </authorList>
    </citation>
    <scope>NUCLEOTIDE SEQUENCE [LARGE SCALE GENOMIC DNA]</scope>
    <source>
        <strain evidence="1">P2</strain>
    </source>
</reference>
<protein>
    <recommendedName>
        <fullName evidence="3">Ac19-like protein</fullName>
    </recommendedName>
</protein>
<dbReference type="Pfam" id="PF07346">
    <property type="entry name" value="DUF1477"/>
    <property type="match status" value="1"/>
</dbReference>
<name>L0CJL7_9ABAC</name>
<dbReference type="RefSeq" id="YP_007250430.1">
    <property type="nucleotide sequence ID" value="NC_019945.1"/>
</dbReference>
<evidence type="ECO:0008006" key="3">
    <source>
        <dbReference type="Google" id="ProtNLM"/>
    </source>
</evidence>
<dbReference type="OrthoDB" id="17008at10239"/>
<proteinExistence type="predicted"/>
<keyword evidence="2" id="KW-1185">Reference proteome</keyword>
<dbReference type="Proteomes" id="UP000202315">
    <property type="component" value="Segment"/>
</dbReference>
<dbReference type="EMBL" id="JX467702">
    <property type="protein sequence ID" value="AGA16174.1"/>
    <property type="molecule type" value="Genomic_DNA"/>
</dbReference>
<evidence type="ECO:0000313" key="2">
    <source>
        <dbReference type="Proteomes" id="UP000202315"/>
    </source>
</evidence>
<accession>L0CJL7</accession>
<dbReference type="GeneID" id="14340183"/>
<evidence type="ECO:0000313" key="1">
    <source>
        <dbReference type="EMBL" id="AGA16174.1"/>
    </source>
</evidence>
<sequence length="107" mass="12175">MNSGDATRLHKFDARAKQTFASIFFANHDKFYEYAIAFVNTSVFKNNLSLINVCNVMDLLINFERNMFGKSLLLNGLVNFCITNSDGATVQHKMLTSVLSFLLSKYY</sequence>
<dbReference type="InterPro" id="IPR009946">
    <property type="entry name" value="AcMNPV_Orf4"/>
</dbReference>